<organism evidence="2 3">
    <name type="scientific">Calicophoron daubneyi</name>
    <name type="common">Rumen fluke</name>
    <name type="synonym">Paramphistomum daubneyi</name>
    <dbReference type="NCBI Taxonomy" id="300641"/>
    <lineage>
        <taxon>Eukaryota</taxon>
        <taxon>Metazoa</taxon>
        <taxon>Spiralia</taxon>
        <taxon>Lophotrochozoa</taxon>
        <taxon>Platyhelminthes</taxon>
        <taxon>Trematoda</taxon>
        <taxon>Digenea</taxon>
        <taxon>Plagiorchiida</taxon>
        <taxon>Pronocephalata</taxon>
        <taxon>Paramphistomoidea</taxon>
        <taxon>Paramphistomidae</taxon>
        <taxon>Calicophoron</taxon>
    </lineage>
</organism>
<keyword evidence="1" id="KW-0472">Membrane</keyword>
<dbReference type="EMBL" id="CAXLJL010000088">
    <property type="protein sequence ID" value="CAL5131259.1"/>
    <property type="molecule type" value="Genomic_DNA"/>
</dbReference>
<comment type="caution">
    <text evidence="2">The sequence shown here is derived from an EMBL/GenBank/DDBJ whole genome shotgun (WGS) entry which is preliminary data.</text>
</comment>
<feature type="transmembrane region" description="Helical" evidence="1">
    <location>
        <begin position="12"/>
        <end position="36"/>
    </location>
</feature>
<accession>A0AAV2T283</accession>
<evidence type="ECO:0000313" key="3">
    <source>
        <dbReference type="Proteomes" id="UP001497525"/>
    </source>
</evidence>
<name>A0AAV2T283_CALDB</name>
<proteinExistence type="predicted"/>
<evidence type="ECO:0000313" key="2">
    <source>
        <dbReference type="EMBL" id="CAL5131259.1"/>
    </source>
</evidence>
<dbReference type="Proteomes" id="UP001497525">
    <property type="component" value="Unassembled WGS sequence"/>
</dbReference>
<protein>
    <submittedName>
        <fullName evidence="2">Uncharacterized protein</fullName>
    </submittedName>
</protein>
<dbReference type="AlphaFoldDB" id="A0AAV2T283"/>
<keyword evidence="1" id="KW-0812">Transmembrane</keyword>
<reference evidence="2" key="1">
    <citation type="submission" date="2024-06" db="EMBL/GenBank/DDBJ databases">
        <authorList>
            <person name="Liu X."/>
            <person name="Lenzi L."/>
            <person name="Haldenby T S."/>
            <person name="Uol C."/>
        </authorList>
    </citation>
    <scope>NUCLEOTIDE SEQUENCE</scope>
</reference>
<sequence>MGSITFTISSAYFQSGNFVSVSATFCLLAWILVFLVPDPHPHIRISPHILPWHTEMYALRTAVKKTGLIGE</sequence>
<evidence type="ECO:0000256" key="1">
    <source>
        <dbReference type="SAM" id="Phobius"/>
    </source>
</evidence>
<keyword evidence="1" id="KW-1133">Transmembrane helix</keyword>
<gene>
    <name evidence="2" type="ORF">CDAUBV1_LOCUS3688</name>
</gene>